<accession>A0ABV9I852</accession>
<organism evidence="1 2">
    <name type="scientific">Deinococcus hohokamensis</name>
    <dbReference type="NCBI Taxonomy" id="309883"/>
    <lineage>
        <taxon>Bacteria</taxon>
        <taxon>Thermotogati</taxon>
        <taxon>Deinococcota</taxon>
        <taxon>Deinococci</taxon>
        <taxon>Deinococcales</taxon>
        <taxon>Deinococcaceae</taxon>
        <taxon>Deinococcus</taxon>
    </lineage>
</organism>
<sequence>MNPDLYMGLTFIVATVIHGGPFTAVRRGDSVTGPHTLFTGVVGARINVYDYGRSETISGHLYGATYHLYDVLTQKSLQCTVDEDTFEGVDEGSKTPFFGRVQGLQVTLYDGEFGTSHDFTMVPEGHRRVTRRAVPR</sequence>
<gene>
    <name evidence="1" type="ORF">ACFO0D_05980</name>
</gene>
<dbReference type="Proteomes" id="UP001595952">
    <property type="component" value="Unassembled WGS sequence"/>
</dbReference>
<dbReference type="EMBL" id="JBHSEI010000002">
    <property type="protein sequence ID" value="MFC4637885.1"/>
    <property type="molecule type" value="Genomic_DNA"/>
</dbReference>
<protein>
    <submittedName>
        <fullName evidence="1">Uncharacterized protein</fullName>
    </submittedName>
</protein>
<dbReference type="RefSeq" id="WP_380060912.1">
    <property type="nucleotide sequence ID" value="NZ_JBHSEI010000002.1"/>
</dbReference>
<comment type="caution">
    <text evidence="1">The sequence shown here is derived from an EMBL/GenBank/DDBJ whole genome shotgun (WGS) entry which is preliminary data.</text>
</comment>
<keyword evidence="2" id="KW-1185">Reference proteome</keyword>
<evidence type="ECO:0000313" key="2">
    <source>
        <dbReference type="Proteomes" id="UP001595952"/>
    </source>
</evidence>
<name>A0ABV9I852_9DEIO</name>
<reference evidence="2" key="1">
    <citation type="journal article" date="2019" name="Int. J. Syst. Evol. Microbiol.">
        <title>The Global Catalogue of Microorganisms (GCM) 10K type strain sequencing project: providing services to taxonomists for standard genome sequencing and annotation.</title>
        <authorList>
            <consortium name="The Broad Institute Genomics Platform"/>
            <consortium name="The Broad Institute Genome Sequencing Center for Infectious Disease"/>
            <person name="Wu L."/>
            <person name="Ma J."/>
        </authorList>
    </citation>
    <scope>NUCLEOTIDE SEQUENCE [LARGE SCALE GENOMIC DNA]</scope>
    <source>
        <strain evidence="2">CCUG 55995</strain>
    </source>
</reference>
<evidence type="ECO:0000313" key="1">
    <source>
        <dbReference type="EMBL" id="MFC4637885.1"/>
    </source>
</evidence>
<proteinExistence type="predicted"/>